<evidence type="ECO:0000256" key="1">
    <source>
        <dbReference type="ARBA" id="ARBA00004651"/>
    </source>
</evidence>
<feature type="transmembrane region" description="Helical" evidence="7">
    <location>
        <begin position="35"/>
        <end position="54"/>
    </location>
</feature>
<reference evidence="8 9" key="1">
    <citation type="submission" date="2015-03" db="EMBL/GenBank/DDBJ databases">
        <title>Genome assembly of Sandaracinus amylolyticus DSM 53668.</title>
        <authorList>
            <person name="Sharma G."/>
            <person name="Subramanian S."/>
        </authorList>
    </citation>
    <scope>NUCLEOTIDE SEQUENCE [LARGE SCALE GENOMIC DNA]</scope>
    <source>
        <strain evidence="8 9">DSM 53668</strain>
    </source>
</reference>
<evidence type="ECO:0000256" key="6">
    <source>
        <dbReference type="ARBA" id="ARBA00023136"/>
    </source>
</evidence>
<proteinExistence type="inferred from homology"/>
<name>A0A0F6SHN1_9BACT</name>
<comment type="subcellular location">
    <subcellularLocation>
        <location evidence="1">Cell membrane</location>
        <topology evidence="1">Multi-pass membrane protein</topology>
    </subcellularLocation>
</comment>
<evidence type="ECO:0008006" key="10">
    <source>
        <dbReference type="Google" id="ProtNLM"/>
    </source>
</evidence>
<accession>A0A0F6SHN1</accession>
<evidence type="ECO:0000313" key="8">
    <source>
        <dbReference type="EMBL" id="AKF10734.1"/>
    </source>
</evidence>
<dbReference type="AlphaFoldDB" id="A0A0F6SHN1"/>
<protein>
    <recommendedName>
        <fullName evidence="10">Transglycosylase associated protein</fullName>
    </recommendedName>
</protein>
<feature type="transmembrane region" description="Helical" evidence="7">
    <location>
        <begin position="6"/>
        <end position="23"/>
    </location>
</feature>
<organism evidence="8 9">
    <name type="scientific">Sandaracinus amylolyticus</name>
    <dbReference type="NCBI Taxonomy" id="927083"/>
    <lineage>
        <taxon>Bacteria</taxon>
        <taxon>Pseudomonadati</taxon>
        <taxon>Myxococcota</taxon>
        <taxon>Polyangia</taxon>
        <taxon>Polyangiales</taxon>
        <taxon>Sandaracinaceae</taxon>
        <taxon>Sandaracinus</taxon>
    </lineage>
</organism>
<dbReference type="GO" id="GO:0005886">
    <property type="term" value="C:plasma membrane"/>
    <property type="evidence" value="ECO:0007669"/>
    <property type="project" value="UniProtKB-SubCell"/>
</dbReference>
<keyword evidence="9" id="KW-1185">Reference proteome</keyword>
<keyword evidence="3" id="KW-1003">Cell membrane</keyword>
<dbReference type="InterPro" id="IPR007341">
    <property type="entry name" value="Transgly_assoc"/>
</dbReference>
<keyword evidence="6 7" id="KW-0472">Membrane</keyword>
<dbReference type="Proteomes" id="UP000034883">
    <property type="component" value="Chromosome"/>
</dbReference>
<dbReference type="STRING" id="927083.DB32_007883"/>
<dbReference type="RefSeq" id="WP_053237678.1">
    <property type="nucleotide sequence ID" value="NZ_CP011125.1"/>
</dbReference>
<dbReference type="EMBL" id="CP011125">
    <property type="protein sequence ID" value="AKF10734.1"/>
    <property type="molecule type" value="Genomic_DNA"/>
</dbReference>
<sequence>MLITILTWIVFGLVVGFIARAVVPGSQPMSIPGTILLGVAGSFVGGLVGNLLAGNTALQVHAAGFIGSVLGAILLLVLMMFATRRRLA</sequence>
<keyword evidence="5 7" id="KW-1133">Transmembrane helix</keyword>
<evidence type="ECO:0000313" key="9">
    <source>
        <dbReference type="Proteomes" id="UP000034883"/>
    </source>
</evidence>
<evidence type="ECO:0000256" key="2">
    <source>
        <dbReference type="ARBA" id="ARBA00011006"/>
    </source>
</evidence>
<dbReference type="Pfam" id="PF04226">
    <property type="entry name" value="Transgly_assoc"/>
    <property type="match status" value="1"/>
</dbReference>
<dbReference type="PANTHER" id="PTHR33884:SF3">
    <property type="entry name" value="UPF0410 PROTEIN YMGE"/>
    <property type="match status" value="1"/>
</dbReference>
<keyword evidence="4 7" id="KW-0812">Transmembrane</keyword>
<feature type="transmembrane region" description="Helical" evidence="7">
    <location>
        <begin position="60"/>
        <end position="82"/>
    </location>
</feature>
<evidence type="ECO:0000256" key="5">
    <source>
        <dbReference type="ARBA" id="ARBA00022989"/>
    </source>
</evidence>
<dbReference type="PANTHER" id="PTHR33884">
    <property type="entry name" value="UPF0410 PROTEIN YMGE"/>
    <property type="match status" value="1"/>
</dbReference>
<evidence type="ECO:0000256" key="7">
    <source>
        <dbReference type="SAM" id="Phobius"/>
    </source>
</evidence>
<comment type="similarity">
    <text evidence="2">Belongs to the UPF0410 family.</text>
</comment>
<dbReference type="KEGG" id="samy:DB32_007883"/>
<evidence type="ECO:0000256" key="4">
    <source>
        <dbReference type="ARBA" id="ARBA00022692"/>
    </source>
</evidence>
<evidence type="ECO:0000256" key="3">
    <source>
        <dbReference type="ARBA" id="ARBA00022475"/>
    </source>
</evidence>
<gene>
    <name evidence="8" type="ORF">DB32_007883</name>
</gene>